<comment type="caution">
    <text evidence="2">The sequence shown here is derived from an EMBL/GenBank/DDBJ whole genome shotgun (WGS) entry which is preliminary data.</text>
</comment>
<gene>
    <name evidence="2" type="ORF">EAH76_11815</name>
</gene>
<feature type="region of interest" description="Disordered" evidence="1">
    <location>
        <begin position="59"/>
        <end position="81"/>
    </location>
</feature>
<organism evidence="2 3">
    <name type="scientific">Sphingomonas glacialis</name>
    <dbReference type="NCBI Taxonomy" id="658225"/>
    <lineage>
        <taxon>Bacteria</taxon>
        <taxon>Pseudomonadati</taxon>
        <taxon>Pseudomonadota</taxon>
        <taxon>Alphaproteobacteria</taxon>
        <taxon>Sphingomonadales</taxon>
        <taxon>Sphingomonadaceae</taxon>
        <taxon>Sphingomonas</taxon>
    </lineage>
</organism>
<name>A0A502FSS3_9SPHN</name>
<dbReference type="OrthoDB" id="7580616at2"/>
<evidence type="ECO:0000256" key="1">
    <source>
        <dbReference type="SAM" id="MobiDB-lite"/>
    </source>
</evidence>
<dbReference type="EMBL" id="RCZC01000003">
    <property type="protein sequence ID" value="TPG52578.1"/>
    <property type="molecule type" value="Genomic_DNA"/>
</dbReference>
<evidence type="ECO:0000313" key="3">
    <source>
        <dbReference type="Proteomes" id="UP000319931"/>
    </source>
</evidence>
<keyword evidence="3" id="KW-1185">Reference proteome</keyword>
<reference evidence="2 3" key="1">
    <citation type="journal article" date="2019" name="Environ. Microbiol.">
        <title>Species interactions and distinct microbial communities in high Arctic permafrost affected cryosols are associated with the CH4 and CO2 gas fluxes.</title>
        <authorList>
            <person name="Altshuler I."/>
            <person name="Hamel J."/>
            <person name="Turney S."/>
            <person name="Magnuson E."/>
            <person name="Levesque R."/>
            <person name="Greer C."/>
            <person name="Whyte L.G."/>
        </authorList>
    </citation>
    <scope>NUCLEOTIDE SEQUENCE [LARGE SCALE GENOMIC DNA]</scope>
    <source>
        <strain evidence="2 3">E6.1</strain>
    </source>
</reference>
<evidence type="ECO:0000313" key="2">
    <source>
        <dbReference type="EMBL" id="TPG52578.1"/>
    </source>
</evidence>
<accession>A0A502FSS3</accession>
<dbReference type="AlphaFoldDB" id="A0A502FSS3"/>
<protein>
    <submittedName>
        <fullName evidence="2">Uncharacterized protein</fullName>
    </submittedName>
</protein>
<proteinExistence type="predicted"/>
<sequence length="81" mass="8879">MASTGRRQQPPITIRSARAVELLRTLVSPGRSQAEVIEQALEQMASHRPSLAALLTPKEPIDVDWEPPRSSLTHRDAGLAD</sequence>
<dbReference type="RefSeq" id="WP_140850495.1">
    <property type="nucleotide sequence ID" value="NZ_RCZC01000003.1"/>
</dbReference>
<dbReference type="Proteomes" id="UP000319931">
    <property type="component" value="Unassembled WGS sequence"/>
</dbReference>